<feature type="transmembrane region" description="Helical" evidence="6">
    <location>
        <begin position="226"/>
        <end position="251"/>
    </location>
</feature>
<comment type="caution">
    <text evidence="8">The sequence shown here is derived from an EMBL/GenBank/DDBJ whole genome shotgun (WGS) entry which is preliminary data.</text>
</comment>
<accession>A0ABP8U8B6</accession>
<feature type="transmembrane region" description="Helical" evidence="6">
    <location>
        <begin position="53"/>
        <end position="74"/>
    </location>
</feature>
<evidence type="ECO:0000256" key="6">
    <source>
        <dbReference type="SAM" id="Phobius"/>
    </source>
</evidence>
<dbReference type="PANTHER" id="PTHR32322">
    <property type="entry name" value="INNER MEMBRANE TRANSPORTER"/>
    <property type="match status" value="1"/>
</dbReference>
<feature type="transmembrane region" description="Helical" evidence="6">
    <location>
        <begin position="142"/>
        <end position="159"/>
    </location>
</feature>
<evidence type="ECO:0000313" key="8">
    <source>
        <dbReference type="EMBL" id="GAA4626086.1"/>
    </source>
</evidence>
<keyword evidence="9" id="KW-1185">Reference proteome</keyword>
<evidence type="ECO:0000256" key="2">
    <source>
        <dbReference type="ARBA" id="ARBA00007362"/>
    </source>
</evidence>
<feature type="transmembrane region" description="Helical" evidence="6">
    <location>
        <begin position="199"/>
        <end position="220"/>
    </location>
</feature>
<dbReference type="InterPro" id="IPR000620">
    <property type="entry name" value="EamA_dom"/>
</dbReference>
<evidence type="ECO:0000256" key="5">
    <source>
        <dbReference type="ARBA" id="ARBA00023136"/>
    </source>
</evidence>
<feature type="transmembrane region" description="Helical" evidence="6">
    <location>
        <begin position="284"/>
        <end position="302"/>
    </location>
</feature>
<evidence type="ECO:0000313" key="9">
    <source>
        <dbReference type="Proteomes" id="UP001501442"/>
    </source>
</evidence>
<proteinExistence type="inferred from homology"/>
<feature type="transmembrane region" description="Helical" evidence="6">
    <location>
        <begin position="113"/>
        <end position="133"/>
    </location>
</feature>
<gene>
    <name evidence="8" type="ORF">GCM10023196_032860</name>
</gene>
<dbReference type="InterPro" id="IPR037185">
    <property type="entry name" value="EmrE-like"/>
</dbReference>
<feature type="transmembrane region" description="Helical" evidence="6">
    <location>
        <begin position="21"/>
        <end position="41"/>
    </location>
</feature>
<dbReference type="InterPro" id="IPR050638">
    <property type="entry name" value="AA-Vitamin_Transporters"/>
</dbReference>
<protein>
    <submittedName>
        <fullName evidence="8">DMT family transporter</fullName>
    </submittedName>
</protein>
<organism evidence="8 9">
    <name type="scientific">Actinoallomurus vinaceus</name>
    <dbReference type="NCBI Taxonomy" id="1080074"/>
    <lineage>
        <taxon>Bacteria</taxon>
        <taxon>Bacillati</taxon>
        <taxon>Actinomycetota</taxon>
        <taxon>Actinomycetes</taxon>
        <taxon>Streptosporangiales</taxon>
        <taxon>Thermomonosporaceae</taxon>
        <taxon>Actinoallomurus</taxon>
    </lineage>
</organism>
<dbReference type="Proteomes" id="UP001501442">
    <property type="component" value="Unassembled WGS sequence"/>
</dbReference>
<name>A0ABP8U8B6_9ACTN</name>
<evidence type="ECO:0000256" key="1">
    <source>
        <dbReference type="ARBA" id="ARBA00004141"/>
    </source>
</evidence>
<dbReference type="PANTHER" id="PTHR32322:SF2">
    <property type="entry name" value="EAMA DOMAIN-CONTAINING PROTEIN"/>
    <property type="match status" value="1"/>
</dbReference>
<keyword evidence="3 6" id="KW-0812">Transmembrane</keyword>
<evidence type="ECO:0000256" key="3">
    <source>
        <dbReference type="ARBA" id="ARBA00022692"/>
    </source>
</evidence>
<reference evidence="9" key="1">
    <citation type="journal article" date="2019" name="Int. J. Syst. Evol. Microbiol.">
        <title>The Global Catalogue of Microorganisms (GCM) 10K type strain sequencing project: providing services to taxonomists for standard genome sequencing and annotation.</title>
        <authorList>
            <consortium name="The Broad Institute Genomics Platform"/>
            <consortium name="The Broad Institute Genome Sequencing Center for Infectious Disease"/>
            <person name="Wu L."/>
            <person name="Ma J."/>
        </authorList>
    </citation>
    <scope>NUCLEOTIDE SEQUENCE [LARGE SCALE GENOMIC DNA]</scope>
    <source>
        <strain evidence="9">JCM 17939</strain>
    </source>
</reference>
<dbReference type="Pfam" id="PF00892">
    <property type="entry name" value="EamA"/>
    <property type="match status" value="2"/>
</dbReference>
<dbReference type="EMBL" id="BAABHK010000004">
    <property type="protein sequence ID" value="GAA4626086.1"/>
    <property type="molecule type" value="Genomic_DNA"/>
</dbReference>
<feature type="domain" description="EamA" evidence="7">
    <location>
        <begin position="28"/>
        <end position="155"/>
    </location>
</feature>
<sequence length="332" mass="33839">MAILLSLFMRNKDNATPRNPVALPAGFGAAALGVLAFSFTFPATSFALRGFDPYLIGVGRAAIAAVLAVVALRLMRAQRPRGRQWASLGVVAGGIVFGFPVLSTLALDHGSSSSHAAVVVGLLPVVTAVFAVVRAGERPSPLFWAASVAGAAFIVAFTLRNGVGHFSLADALLFGALLTCGLGYAEGGRLAREMPGPQVVSWALVLATPITVPVTLVLLAATPIHWSGAAVAGLAYVSVVSMFLGFFAWYAGLAKAGVARASQVQLAQPLLTLTWAWLLLGEHAGVSTVVAAAGVLVCVLAAQRARIASSARPAGAAQVVPGATPTREAANG</sequence>
<comment type="subcellular location">
    <subcellularLocation>
        <location evidence="1">Membrane</location>
        <topology evidence="1">Multi-pass membrane protein</topology>
    </subcellularLocation>
</comment>
<dbReference type="SUPFAM" id="SSF103481">
    <property type="entry name" value="Multidrug resistance efflux transporter EmrE"/>
    <property type="match status" value="2"/>
</dbReference>
<comment type="similarity">
    <text evidence="2">Belongs to the EamA transporter family.</text>
</comment>
<evidence type="ECO:0000256" key="4">
    <source>
        <dbReference type="ARBA" id="ARBA00022989"/>
    </source>
</evidence>
<keyword evidence="4 6" id="KW-1133">Transmembrane helix</keyword>
<evidence type="ECO:0000259" key="7">
    <source>
        <dbReference type="Pfam" id="PF00892"/>
    </source>
</evidence>
<feature type="transmembrane region" description="Helical" evidence="6">
    <location>
        <begin position="86"/>
        <end position="107"/>
    </location>
</feature>
<feature type="domain" description="EamA" evidence="7">
    <location>
        <begin position="169"/>
        <end position="299"/>
    </location>
</feature>
<keyword evidence="5 6" id="KW-0472">Membrane</keyword>